<dbReference type="Proteomes" id="UP001354931">
    <property type="component" value="Unassembled WGS sequence"/>
</dbReference>
<comment type="caution">
    <text evidence="2">The sequence shown here is derived from an EMBL/GenBank/DDBJ whole genome shotgun (WGS) entry which is preliminary data.</text>
</comment>
<evidence type="ECO:0000313" key="3">
    <source>
        <dbReference type="Proteomes" id="UP001354931"/>
    </source>
</evidence>
<organism evidence="2 3">
    <name type="scientific">Streptomyces endophyticus</name>
    <dbReference type="NCBI Taxonomy" id="714166"/>
    <lineage>
        <taxon>Bacteria</taxon>
        <taxon>Bacillati</taxon>
        <taxon>Actinomycetota</taxon>
        <taxon>Actinomycetes</taxon>
        <taxon>Kitasatosporales</taxon>
        <taxon>Streptomycetaceae</taxon>
        <taxon>Streptomyces</taxon>
    </lineage>
</organism>
<sequence>MTKTKSHRNPRMASALSGIALAAVAVTTLTGAAPAPGDWAAPAPGDVEARVEAAGLEMLDSEKLTMHIHPHLTVYAGGRQVTVPADIGIDRSGKKPRFSPLHTHDTSGTVHVESAQWQDFTLGQFLTEWGVRPMCQAEVDGTPVAGDPARIVFRDRQEITLRCR</sequence>
<dbReference type="RefSeq" id="WP_326014445.1">
    <property type="nucleotide sequence ID" value="NZ_JAOZYC010000021.1"/>
</dbReference>
<protein>
    <submittedName>
        <fullName evidence="2">Uncharacterized protein</fullName>
    </submittedName>
</protein>
<accession>A0ABU6EYG8</accession>
<evidence type="ECO:0000313" key="2">
    <source>
        <dbReference type="EMBL" id="MEB8336805.1"/>
    </source>
</evidence>
<keyword evidence="3" id="KW-1185">Reference proteome</keyword>
<evidence type="ECO:0000256" key="1">
    <source>
        <dbReference type="SAM" id="SignalP"/>
    </source>
</evidence>
<gene>
    <name evidence="2" type="ORF">OKJ99_04655</name>
</gene>
<reference evidence="2 3" key="1">
    <citation type="submission" date="2022-10" db="EMBL/GenBank/DDBJ databases">
        <authorList>
            <person name="Xie J."/>
            <person name="Shen N."/>
        </authorList>
    </citation>
    <scope>NUCLEOTIDE SEQUENCE [LARGE SCALE GENOMIC DNA]</scope>
    <source>
        <strain evidence="2 3">YIM65594</strain>
    </source>
</reference>
<feature type="chain" id="PRO_5046669011" evidence="1">
    <location>
        <begin position="23"/>
        <end position="164"/>
    </location>
</feature>
<feature type="signal peptide" evidence="1">
    <location>
        <begin position="1"/>
        <end position="22"/>
    </location>
</feature>
<keyword evidence="1" id="KW-0732">Signal</keyword>
<name>A0ABU6EYG8_9ACTN</name>
<proteinExistence type="predicted"/>
<dbReference type="EMBL" id="JAOZYC010000021">
    <property type="protein sequence ID" value="MEB8336805.1"/>
    <property type="molecule type" value="Genomic_DNA"/>
</dbReference>